<keyword evidence="2" id="KW-0472">Membrane</keyword>
<feature type="compositionally biased region" description="Polar residues" evidence="1">
    <location>
        <begin position="218"/>
        <end position="249"/>
    </location>
</feature>
<evidence type="ECO:0000256" key="1">
    <source>
        <dbReference type="SAM" id="MobiDB-lite"/>
    </source>
</evidence>
<dbReference type="Proteomes" id="UP001158576">
    <property type="component" value="Chromosome PAR"/>
</dbReference>
<sequence length="500" mass="55745">MIKENWKLIALTVLTFLQLSRNLSTLNDELNPSLKLLSIGGISLLVLSLLSSLFQLVTTMSAKFQLSRENFKIGACVWLFINVCAALWSFIHSIFLTMLSLSSPTAAGEILLEEKSVETKAGGEEEITAIEEAVTLETEEGTSRAPFLISWILTFAFATLTVLIAMELIKKTREVDQIYKETNARESPAQNQPVGEGKKGISSESAAANDVGYWSDSAPGTSSNTSISEKVTNSPNQFDQSDANSTRQYTEIEEDSFRIQMDARGAKEDLMNRCCIMPGQSQDINNNNNAKYPMPNRVEELKGRNKRQGRLPGHVPEKYEESQQYDWRKSLPRNPTDKRVGGEESGRAPYPDQSKAQKLNPGQQLTTFVNSETLSSNALQSQLDKIKRLEEKLNKALSVPQKVICDSSATISSGSIASEAVDPSNTPSERPDSSNARIYMENHDLKFPTGQLSSASFASSRRSTLNHKKTVRWRNFKEEFEFYGDITVQKRNRPEDKEDA</sequence>
<evidence type="ECO:0000256" key="2">
    <source>
        <dbReference type="SAM" id="Phobius"/>
    </source>
</evidence>
<feature type="region of interest" description="Disordered" evidence="1">
    <location>
        <begin position="182"/>
        <end position="252"/>
    </location>
</feature>
<feature type="compositionally biased region" description="Polar residues" evidence="1">
    <location>
        <begin position="423"/>
        <end position="434"/>
    </location>
</feature>
<gene>
    <name evidence="3" type="ORF">OKIOD_LOCUS398</name>
</gene>
<feature type="transmembrane region" description="Helical" evidence="2">
    <location>
        <begin position="148"/>
        <end position="169"/>
    </location>
</feature>
<feature type="region of interest" description="Disordered" evidence="1">
    <location>
        <begin position="415"/>
        <end position="434"/>
    </location>
</feature>
<feature type="region of interest" description="Disordered" evidence="1">
    <location>
        <begin position="300"/>
        <end position="362"/>
    </location>
</feature>
<accession>A0ABN7RLF8</accession>
<reference evidence="3 4" key="1">
    <citation type="submission" date="2021-04" db="EMBL/GenBank/DDBJ databases">
        <authorList>
            <person name="Bliznina A."/>
        </authorList>
    </citation>
    <scope>NUCLEOTIDE SEQUENCE [LARGE SCALE GENOMIC DNA]</scope>
</reference>
<keyword evidence="4" id="KW-1185">Reference proteome</keyword>
<feature type="transmembrane region" description="Helical" evidence="2">
    <location>
        <begin position="75"/>
        <end position="95"/>
    </location>
</feature>
<proteinExistence type="predicted"/>
<feature type="transmembrane region" description="Helical" evidence="2">
    <location>
        <begin position="34"/>
        <end position="54"/>
    </location>
</feature>
<keyword evidence="2" id="KW-0812">Transmembrane</keyword>
<organism evidence="3 4">
    <name type="scientific">Oikopleura dioica</name>
    <name type="common">Tunicate</name>
    <dbReference type="NCBI Taxonomy" id="34765"/>
    <lineage>
        <taxon>Eukaryota</taxon>
        <taxon>Metazoa</taxon>
        <taxon>Chordata</taxon>
        <taxon>Tunicata</taxon>
        <taxon>Appendicularia</taxon>
        <taxon>Copelata</taxon>
        <taxon>Oikopleuridae</taxon>
        <taxon>Oikopleura</taxon>
    </lineage>
</organism>
<name>A0ABN7RLF8_OIKDI</name>
<evidence type="ECO:0000313" key="3">
    <source>
        <dbReference type="EMBL" id="CAG5077904.1"/>
    </source>
</evidence>
<dbReference type="EMBL" id="OU015568">
    <property type="protein sequence ID" value="CAG5077904.1"/>
    <property type="molecule type" value="Genomic_DNA"/>
</dbReference>
<feature type="compositionally biased region" description="Basic and acidic residues" evidence="1">
    <location>
        <begin position="315"/>
        <end position="346"/>
    </location>
</feature>
<keyword evidence="2" id="KW-1133">Transmembrane helix</keyword>
<evidence type="ECO:0000313" key="4">
    <source>
        <dbReference type="Proteomes" id="UP001158576"/>
    </source>
</evidence>
<protein>
    <submittedName>
        <fullName evidence="3">Oidioi.mRNA.OKI2018_I69.PAR.g8840.t1.cds</fullName>
    </submittedName>
</protein>